<dbReference type="AlphaFoldDB" id="A0AAD8VBE7"/>
<protein>
    <submittedName>
        <fullName evidence="2">Uncharacterized protein</fullName>
    </submittedName>
</protein>
<proteinExistence type="predicted"/>
<organism evidence="2 3">
    <name type="scientific">Colletotrichum navitas</name>
    <dbReference type="NCBI Taxonomy" id="681940"/>
    <lineage>
        <taxon>Eukaryota</taxon>
        <taxon>Fungi</taxon>
        <taxon>Dikarya</taxon>
        <taxon>Ascomycota</taxon>
        <taxon>Pezizomycotina</taxon>
        <taxon>Sordariomycetes</taxon>
        <taxon>Hypocreomycetidae</taxon>
        <taxon>Glomerellales</taxon>
        <taxon>Glomerellaceae</taxon>
        <taxon>Colletotrichum</taxon>
        <taxon>Colletotrichum graminicola species complex</taxon>
    </lineage>
</organism>
<comment type="caution">
    <text evidence="2">The sequence shown here is derived from an EMBL/GenBank/DDBJ whole genome shotgun (WGS) entry which is preliminary data.</text>
</comment>
<evidence type="ECO:0000313" key="3">
    <source>
        <dbReference type="Proteomes" id="UP001230504"/>
    </source>
</evidence>
<reference evidence="2" key="1">
    <citation type="submission" date="2021-06" db="EMBL/GenBank/DDBJ databases">
        <title>Comparative genomics, transcriptomics and evolutionary studies reveal genomic signatures of adaptation to plant cell wall in hemibiotrophic fungi.</title>
        <authorList>
            <consortium name="DOE Joint Genome Institute"/>
            <person name="Baroncelli R."/>
            <person name="Diaz J.F."/>
            <person name="Benocci T."/>
            <person name="Peng M."/>
            <person name="Battaglia E."/>
            <person name="Haridas S."/>
            <person name="Andreopoulos W."/>
            <person name="Labutti K."/>
            <person name="Pangilinan J."/>
            <person name="Floch G.L."/>
            <person name="Makela M.R."/>
            <person name="Henrissat B."/>
            <person name="Grigoriev I.V."/>
            <person name="Crouch J.A."/>
            <person name="De Vries R.P."/>
            <person name="Sukno S.A."/>
            <person name="Thon M.R."/>
        </authorList>
    </citation>
    <scope>NUCLEOTIDE SEQUENCE</scope>
    <source>
        <strain evidence="2">CBS 125086</strain>
    </source>
</reference>
<evidence type="ECO:0000256" key="1">
    <source>
        <dbReference type="SAM" id="MobiDB-lite"/>
    </source>
</evidence>
<gene>
    <name evidence="2" type="ORF">LY79DRAFT_287749</name>
</gene>
<dbReference type="RefSeq" id="XP_060419105.1">
    <property type="nucleotide sequence ID" value="XM_060552178.1"/>
</dbReference>
<keyword evidence="3" id="KW-1185">Reference proteome</keyword>
<accession>A0AAD8VBE7</accession>
<dbReference type="EMBL" id="JAHLJV010000005">
    <property type="protein sequence ID" value="KAK1598400.1"/>
    <property type="molecule type" value="Genomic_DNA"/>
</dbReference>
<feature type="region of interest" description="Disordered" evidence="1">
    <location>
        <begin position="68"/>
        <end position="154"/>
    </location>
</feature>
<evidence type="ECO:0000313" key="2">
    <source>
        <dbReference type="EMBL" id="KAK1598400.1"/>
    </source>
</evidence>
<name>A0AAD8VBE7_9PEZI</name>
<sequence length="175" mass="18196">MLRGRRGNPVLKDGTGMASWRKASALIIPRERGEGGEREKQTAPAAAVMCVPVCVCGCMSAFAQNGHAKKGSTASHTPPPIPLPPLLNLDVHGTAPHSRPQGGREKEPVGAVLPSTPRIDTKPASTPFRGREPGTTWERGEGRGGEGGPSLPPAVLFGSAEFVAASMPPPPPAYQ</sequence>
<dbReference type="GeneID" id="85436418"/>
<dbReference type="Proteomes" id="UP001230504">
    <property type="component" value="Unassembled WGS sequence"/>
</dbReference>